<keyword evidence="3" id="KW-0547">Nucleotide-binding</keyword>
<dbReference type="Gene3D" id="3.40.50.1000">
    <property type="entry name" value="HAD superfamily/HAD-like"/>
    <property type="match status" value="2"/>
</dbReference>
<dbReference type="Gene3D" id="2.70.150.10">
    <property type="entry name" value="Calcium-transporting ATPase, cytoplasmic transduction domain A"/>
    <property type="match status" value="1"/>
</dbReference>
<feature type="transmembrane region" description="Helical" evidence="8">
    <location>
        <begin position="37"/>
        <end position="60"/>
    </location>
</feature>
<dbReference type="RefSeq" id="WP_161931447.1">
    <property type="nucleotide sequence ID" value="NZ_CP047901.1"/>
</dbReference>
<feature type="transmembrane region" description="Helical" evidence="8">
    <location>
        <begin position="794"/>
        <end position="813"/>
    </location>
</feature>
<dbReference type="GO" id="GO:0005524">
    <property type="term" value="F:ATP binding"/>
    <property type="evidence" value="ECO:0007669"/>
    <property type="project" value="UniProtKB-KW"/>
</dbReference>
<dbReference type="Gene3D" id="1.20.1110.10">
    <property type="entry name" value="Calcium-transporting ATPase, transmembrane domain"/>
    <property type="match status" value="2"/>
</dbReference>
<dbReference type="InterPro" id="IPR006068">
    <property type="entry name" value="ATPase_P-typ_cation-transptr_C"/>
</dbReference>
<keyword evidence="7 8" id="KW-0472">Membrane</keyword>
<protein>
    <submittedName>
        <fullName evidence="10">P-type cation-transporting ATPase</fullName>
    </submittedName>
</protein>
<evidence type="ECO:0000313" key="10">
    <source>
        <dbReference type="EMBL" id="QHO63038.1"/>
    </source>
</evidence>
<dbReference type="Gene3D" id="3.40.1110.10">
    <property type="entry name" value="Calcium-transporting ATPase, cytoplasmic domain N"/>
    <property type="match status" value="2"/>
</dbReference>
<keyword evidence="2 8" id="KW-0812">Transmembrane</keyword>
<dbReference type="Pfam" id="PF00122">
    <property type="entry name" value="E1-E2_ATPase"/>
    <property type="match status" value="1"/>
</dbReference>
<keyword evidence="6 8" id="KW-1133">Transmembrane helix</keyword>
<dbReference type="KEGG" id="caqa:MICH65_0057"/>
<dbReference type="InterPro" id="IPR023298">
    <property type="entry name" value="ATPase_P-typ_TM_dom_sf"/>
</dbReference>
<feature type="domain" description="Cation-transporting P-type ATPase N-terminal" evidence="9">
    <location>
        <begin position="4"/>
        <end position="62"/>
    </location>
</feature>
<dbReference type="EMBL" id="CP047901">
    <property type="protein sequence ID" value="QHO63038.1"/>
    <property type="molecule type" value="Genomic_DNA"/>
</dbReference>
<evidence type="ECO:0000256" key="5">
    <source>
        <dbReference type="ARBA" id="ARBA00022967"/>
    </source>
</evidence>
<sequence length="853" mass="93816">MGRDWRNGLKTQEVEKIRSVYGENVIAQERKLTAIKIFWLQLKSPLIYVLLLASVVTFWLGDYVDTGVILFAVAINTLLGFFQEYRAEKSLEALKGVLAPRAKVYRDGEWKMVLARELVPGDLVYLADEHKVPADGILVGEEGLFTNEAILTGESAPVEKYDCESGRVLKCESVEEVRSVFDKVDNKHKAFMGTEVKMGVGRMIVIRIGGETAVGKVAKSLKDAPAEQTPLQIKVERLSKQLAVLVGVVSLLVLLAGLAVGDSFEEIFPTAVALAVASIPEGLVVSLTVILAIGMQRILKQKAVVRRLTAAETLGSVNVICADKTGTLTEGKMRVTGAVLDIDGKPSKKKEKDMVMTAVLCNDMRDPLEYGMSDWARSKVGKLGEGVKSGEELKKKYERVYSLPFNSRDKYIATLHKDGVKQKLLVSGAPEVVLSMAKGMSKREADAWKSKFEEMGSKGYRLVGFGQKTVSGKLKIKREDIGDIDWIGILVYEDPVRKGVRSVLNKVKRAGIGVKVITGDYRETAVAILKQLELLGDEVDGLVMEGDELEEISDTRLDEVIDRVILFARTNPEQKLRIVEALKRRGNVVAMTGDGVNDAPALKRADIGIVVNEASEVSKETADVVLLDSNFKTIVMAIEEGRGVYDNLKKIIVYLLADAFAEIVVVVGGMLLGWPLPILATQILWINLISDGFPSMALTVEPREGDVLKDPPRGRSGSLIDGEVVTLIVMISSVAAAMTLMAFGYVYNILEYSLEHARTVAFVMLGVNSLFYVFSSRSLSEPIWRVGWKRNPWLLLGVGMGFVLQVIVVYVPFLQEIFQTVELDILDWLIVVMASMVLVAMVEGVKFAYSRSS</sequence>
<dbReference type="Proteomes" id="UP000463983">
    <property type="component" value="Chromosome"/>
</dbReference>
<dbReference type="PRINTS" id="PR00120">
    <property type="entry name" value="HATPASE"/>
</dbReference>
<dbReference type="NCBIfam" id="TIGR01494">
    <property type="entry name" value="ATPase_P-type"/>
    <property type="match status" value="2"/>
</dbReference>
<feature type="transmembrane region" description="Helical" evidence="8">
    <location>
        <begin position="267"/>
        <end position="293"/>
    </location>
</feature>
<dbReference type="SFLD" id="SFLDF00027">
    <property type="entry name" value="p-type_atpase"/>
    <property type="match status" value="1"/>
</dbReference>
<dbReference type="SFLD" id="SFLDG00002">
    <property type="entry name" value="C1.7:_P-type_atpase_like"/>
    <property type="match status" value="1"/>
</dbReference>
<dbReference type="PRINTS" id="PR00119">
    <property type="entry name" value="CATATPASE"/>
</dbReference>
<feature type="transmembrane region" description="Helical" evidence="8">
    <location>
        <begin position="825"/>
        <end position="849"/>
    </location>
</feature>
<dbReference type="InterPro" id="IPR036412">
    <property type="entry name" value="HAD-like_sf"/>
</dbReference>
<feature type="transmembrane region" description="Helical" evidence="8">
    <location>
        <begin position="66"/>
        <end position="82"/>
    </location>
</feature>
<evidence type="ECO:0000256" key="4">
    <source>
        <dbReference type="ARBA" id="ARBA00022840"/>
    </source>
</evidence>
<dbReference type="InterPro" id="IPR018303">
    <property type="entry name" value="ATPase_P-typ_P_site"/>
</dbReference>
<dbReference type="InterPro" id="IPR008250">
    <property type="entry name" value="ATPase_P-typ_transduc_dom_A_sf"/>
</dbReference>
<feature type="transmembrane region" description="Helical" evidence="8">
    <location>
        <begin position="724"/>
        <end position="750"/>
    </location>
</feature>
<keyword evidence="5" id="KW-1278">Translocase</keyword>
<dbReference type="AlphaFoldDB" id="A0A857NFF2"/>
<keyword evidence="4" id="KW-0067">ATP-binding</keyword>
<dbReference type="SUPFAM" id="SSF81653">
    <property type="entry name" value="Calcium ATPase, transduction domain A"/>
    <property type="match status" value="1"/>
</dbReference>
<dbReference type="InterPro" id="IPR004014">
    <property type="entry name" value="ATPase_P-typ_cation-transptr_N"/>
</dbReference>
<dbReference type="InterPro" id="IPR023214">
    <property type="entry name" value="HAD_sf"/>
</dbReference>
<dbReference type="InterPro" id="IPR001757">
    <property type="entry name" value="P_typ_ATPase"/>
</dbReference>
<evidence type="ECO:0000256" key="1">
    <source>
        <dbReference type="ARBA" id="ARBA00004141"/>
    </source>
</evidence>
<dbReference type="SFLD" id="SFLDS00003">
    <property type="entry name" value="Haloacid_Dehalogenase"/>
    <property type="match status" value="1"/>
</dbReference>
<dbReference type="GO" id="GO:0016020">
    <property type="term" value="C:membrane"/>
    <property type="evidence" value="ECO:0007669"/>
    <property type="project" value="UniProtKB-SubCell"/>
</dbReference>
<proteinExistence type="predicted"/>
<dbReference type="Pfam" id="PF00690">
    <property type="entry name" value="Cation_ATPase_N"/>
    <property type="match status" value="1"/>
</dbReference>
<dbReference type="InterPro" id="IPR044492">
    <property type="entry name" value="P_typ_ATPase_HD_dom"/>
</dbReference>
<dbReference type="SUPFAM" id="SSF81665">
    <property type="entry name" value="Calcium ATPase, transmembrane domain M"/>
    <property type="match status" value="1"/>
</dbReference>
<comment type="subcellular location">
    <subcellularLocation>
        <location evidence="1">Membrane</location>
        <topology evidence="1">Multi-pass membrane protein</topology>
    </subcellularLocation>
</comment>
<dbReference type="PANTHER" id="PTHR42861">
    <property type="entry name" value="CALCIUM-TRANSPORTING ATPASE"/>
    <property type="match status" value="1"/>
</dbReference>
<organism evidence="10 11">
    <name type="scientific">Candidatus Chazhemtobacterium aquaticus</name>
    <dbReference type="NCBI Taxonomy" id="2715735"/>
    <lineage>
        <taxon>Bacteria</taxon>
        <taxon>Candidatus Chazhemtobacteraceae</taxon>
        <taxon>Candidatus Chazhemtobacterium</taxon>
    </lineage>
</organism>
<dbReference type="GO" id="GO:0016887">
    <property type="term" value="F:ATP hydrolysis activity"/>
    <property type="evidence" value="ECO:0007669"/>
    <property type="project" value="InterPro"/>
</dbReference>
<accession>A0A857NFF2</accession>
<dbReference type="PROSITE" id="PS00154">
    <property type="entry name" value="ATPASE_E1_E2"/>
    <property type="match status" value="1"/>
</dbReference>
<reference evidence="11" key="1">
    <citation type="journal article" date="2020" name="Microorganisms">
        <title>Complete Genome of a Member of a New Bacterial Lineage in the Microgenomates Group Reveals an Unusual Nucleotide Composition Disparity Between Two Strands of DNA and Limited Metabolic Potential.</title>
        <authorList>
            <person name="Kadnikov V.V."/>
            <person name="Mardanov A.V."/>
            <person name="Beletsky A.V."/>
            <person name="Karnachuk O.V."/>
            <person name="Ravin N.V."/>
        </authorList>
    </citation>
    <scope>NUCLEOTIDE SEQUENCE [LARGE SCALE GENOMIC DNA]</scope>
</reference>
<dbReference type="InterPro" id="IPR023299">
    <property type="entry name" value="ATPase_P-typ_cyto_dom_N"/>
</dbReference>
<evidence type="ECO:0000256" key="6">
    <source>
        <dbReference type="ARBA" id="ARBA00022989"/>
    </source>
</evidence>
<evidence type="ECO:0000259" key="9">
    <source>
        <dbReference type="SMART" id="SM00831"/>
    </source>
</evidence>
<evidence type="ECO:0000256" key="8">
    <source>
        <dbReference type="SAM" id="Phobius"/>
    </source>
</evidence>
<dbReference type="InterPro" id="IPR059000">
    <property type="entry name" value="ATPase_P-type_domA"/>
</dbReference>
<feature type="transmembrane region" description="Helical" evidence="8">
    <location>
        <begin position="651"/>
        <end position="672"/>
    </location>
</feature>
<evidence type="ECO:0000256" key="7">
    <source>
        <dbReference type="ARBA" id="ARBA00023136"/>
    </source>
</evidence>
<evidence type="ECO:0000313" key="11">
    <source>
        <dbReference type="Proteomes" id="UP000463983"/>
    </source>
</evidence>
<dbReference type="SUPFAM" id="SSF56784">
    <property type="entry name" value="HAD-like"/>
    <property type="match status" value="1"/>
</dbReference>
<dbReference type="Pfam" id="PF00689">
    <property type="entry name" value="Cation_ATPase_C"/>
    <property type="match status" value="1"/>
</dbReference>
<dbReference type="Pfam" id="PF00702">
    <property type="entry name" value="Hydrolase"/>
    <property type="match status" value="1"/>
</dbReference>
<feature type="transmembrane region" description="Helical" evidence="8">
    <location>
        <begin position="242"/>
        <end position="261"/>
    </location>
</feature>
<gene>
    <name evidence="10" type="ORF">MICH65_0057</name>
</gene>
<dbReference type="SMART" id="SM00831">
    <property type="entry name" value="Cation_ATPase_N"/>
    <property type="match status" value="1"/>
</dbReference>
<evidence type="ECO:0000256" key="3">
    <source>
        <dbReference type="ARBA" id="ARBA00022741"/>
    </source>
</evidence>
<evidence type="ECO:0000256" key="2">
    <source>
        <dbReference type="ARBA" id="ARBA00022692"/>
    </source>
</evidence>
<dbReference type="SUPFAM" id="SSF81660">
    <property type="entry name" value="Metal cation-transporting ATPase, ATP-binding domain N"/>
    <property type="match status" value="1"/>
</dbReference>
<name>A0A857NFF2_9BACT</name>
<keyword evidence="11" id="KW-1185">Reference proteome</keyword>